<keyword evidence="2" id="KW-1185">Reference proteome</keyword>
<evidence type="ECO:0000313" key="2">
    <source>
        <dbReference type="Proteomes" id="UP001144673"/>
    </source>
</evidence>
<organism evidence="1 2">
    <name type="scientific">Akanthomyces muscarius</name>
    <name type="common">Entomopathogenic fungus</name>
    <name type="synonym">Lecanicillium muscarium</name>
    <dbReference type="NCBI Taxonomy" id="2231603"/>
    <lineage>
        <taxon>Eukaryota</taxon>
        <taxon>Fungi</taxon>
        <taxon>Dikarya</taxon>
        <taxon>Ascomycota</taxon>
        <taxon>Pezizomycotina</taxon>
        <taxon>Sordariomycetes</taxon>
        <taxon>Hypocreomycetidae</taxon>
        <taxon>Hypocreales</taxon>
        <taxon>Cordycipitaceae</taxon>
        <taxon>Akanthomyces</taxon>
    </lineage>
</organism>
<name>A0A9W8Q5B0_AKAMU</name>
<dbReference type="KEGG" id="amus:LMH87_001535"/>
<comment type="caution">
    <text evidence="1">The sequence shown here is derived from an EMBL/GenBank/DDBJ whole genome shotgun (WGS) entry which is preliminary data.</text>
</comment>
<dbReference type="EMBL" id="JAJHUN010000010">
    <property type="protein sequence ID" value="KAJ4146982.1"/>
    <property type="molecule type" value="Genomic_DNA"/>
</dbReference>
<sequence>MASLNFKPGRAWRRGSGDQVRVHSAIWHISVQHISFPGDNYLRMSPWEVEYPLKRLYNLIILVRLIEVRHMAIVLDNH</sequence>
<dbReference type="Proteomes" id="UP001144673">
    <property type="component" value="Chromosome 3"/>
</dbReference>
<proteinExistence type="predicted"/>
<reference evidence="1" key="1">
    <citation type="journal article" date="2023" name="Access Microbiol">
        <title>De-novo genome assembly for Akanthomyces muscarius, a biocontrol agent of insect agricultural pests.</title>
        <authorList>
            <person name="Erdos Z."/>
            <person name="Studholme D.J."/>
            <person name="Raymond B."/>
            <person name="Sharma M."/>
        </authorList>
    </citation>
    <scope>NUCLEOTIDE SEQUENCE</scope>
    <source>
        <strain evidence="1">Ve6</strain>
    </source>
</reference>
<dbReference type="RefSeq" id="XP_056049923.1">
    <property type="nucleotide sequence ID" value="XM_056192825.1"/>
</dbReference>
<gene>
    <name evidence="1" type="ORF">LMH87_001535</name>
</gene>
<dbReference type="AlphaFoldDB" id="A0A9W8Q5B0"/>
<dbReference type="GeneID" id="80888694"/>
<accession>A0A9W8Q5B0</accession>
<evidence type="ECO:0000313" key="1">
    <source>
        <dbReference type="EMBL" id="KAJ4146982.1"/>
    </source>
</evidence>
<protein>
    <submittedName>
        <fullName evidence="1">Uncharacterized protein</fullName>
    </submittedName>
</protein>